<dbReference type="EMBL" id="CP002994">
    <property type="protein sequence ID" value="AEM87070.1"/>
    <property type="molecule type" value="Genomic_DNA"/>
</dbReference>
<dbReference type="HOGENOM" id="CLU_2572541_0_0_11"/>
<name>G2P7B0_STRV4</name>
<evidence type="ECO:0000313" key="3">
    <source>
        <dbReference type="Proteomes" id="UP000008703"/>
    </source>
</evidence>
<organism evidence="2 3">
    <name type="scientific">Streptomyces violaceusniger (strain Tu 4113)</name>
    <dbReference type="NCBI Taxonomy" id="653045"/>
    <lineage>
        <taxon>Bacteria</taxon>
        <taxon>Bacillati</taxon>
        <taxon>Actinomycetota</taxon>
        <taxon>Actinomycetes</taxon>
        <taxon>Kitasatosporales</taxon>
        <taxon>Streptomycetaceae</taxon>
        <taxon>Streptomyces</taxon>
        <taxon>Streptomyces violaceusniger group</taxon>
    </lineage>
</organism>
<dbReference type="KEGG" id="svl:Strvi_7735"/>
<proteinExistence type="predicted"/>
<dbReference type="RefSeq" id="WP_014060540.1">
    <property type="nucleotide sequence ID" value="NC_015957.1"/>
</dbReference>
<feature type="region of interest" description="Disordered" evidence="1">
    <location>
        <begin position="1"/>
        <end position="24"/>
    </location>
</feature>
<evidence type="ECO:0000256" key="1">
    <source>
        <dbReference type="SAM" id="MobiDB-lite"/>
    </source>
</evidence>
<keyword evidence="3" id="KW-1185">Reference proteome</keyword>
<accession>G2P7B0</accession>
<reference evidence="2" key="1">
    <citation type="submission" date="2011-08" db="EMBL/GenBank/DDBJ databases">
        <title>Complete sequence of chromosome of Streptomyces violaceusniger Tu 4113.</title>
        <authorList>
            <consortium name="US DOE Joint Genome Institute"/>
            <person name="Lucas S."/>
            <person name="Han J."/>
            <person name="Lapidus A."/>
            <person name="Cheng J.-F."/>
            <person name="Goodwin L."/>
            <person name="Pitluck S."/>
            <person name="Peters L."/>
            <person name="Ivanova N."/>
            <person name="Daligault H."/>
            <person name="Detter J.C."/>
            <person name="Han C."/>
            <person name="Tapia R."/>
            <person name="Land M."/>
            <person name="Hauser L."/>
            <person name="Kyrpides N."/>
            <person name="Ivanova N."/>
            <person name="Pagani I."/>
            <person name="Hagen A."/>
            <person name="Katz L."/>
            <person name="Fiedler H.-P."/>
            <person name="Keasling J."/>
            <person name="Fortman J."/>
            <person name="Woyke T."/>
        </authorList>
    </citation>
    <scope>NUCLEOTIDE SEQUENCE [LARGE SCALE GENOMIC DNA]</scope>
    <source>
        <strain evidence="2">Tu 4113</strain>
    </source>
</reference>
<sequence>MSWQEKVPNPERYAPGSPWSTHEWGDDPFWGDSCSFCVTCGTPSFKDEAHEPCQGPGAAANHSMPSAVLVRPKAGMRAVTA</sequence>
<dbReference type="Proteomes" id="UP000008703">
    <property type="component" value="Chromosome"/>
</dbReference>
<evidence type="ECO:0000313" key="2">
    <source>
        <dbReference type="EMBL" id="AEM87070.1"/>
    </source>
</evidence>
<dbReference type="AlphaFoldDB" id="G2P7B0"/>
<protein>
    <submittedName>
        <fullName evidence="2">Uncharacterized protein</fullName>
    </submittedName>
</protein>
<gene>
    <name evidence="2" type="ORF">Strvi_7735</name>
</gene>